<evidence type="ECO:0008006" key="7">
    <source>
        <dbReference type="Google" id="ProtNLM"/>
    </source>
</evidence>
<accession>A0A2A5J106</accession>
<dbReference type="AlphaFoldDB" id="A0A2A5J106"/>
<protein>
    <recommendedName>
        <fullName evidence="7">Fatty-acid--CoA ligase</fullName>
    </recommendedName>
</protein>
<dbReference type="FunFam" id="3.30.300.30:FF:000008">
    <property type="entry name" value="2,3-dihydroxybenzoate-AMP ligase"/>
    <property type="match status" value="1"/>
</dbReference>
<dbReference type="SUPFAM" id="SSF56801">
    <property type="entry name" value="Acetyl-CoA synthetase-like"/>
    <property type="match status" value="1"/>
</dbReference>
<evidence type="ECO:0000259" key="3">
    <source>
        <dbReference type="Pfam" id="PF00501"/>
    </source>
</evidence>
<sequence>MNTVTTNLATLIGASCRENSERIALVDAQCSLTYRELEERIVSAAADLVRRGVKPNDPVALLMLNGVDYSVAYFAVQTVGGIAVLVNARLAAPEIEHVLEDSGARILVTESQLLDRVPSRIASSVVTVAELRGSPTRDGYIGDWAGAERTAGDVANILYTSGTTGRPKGAMQTHANLLANCETSRREFVIGAEDTALVVAPLFHATAINSQLIPFVASGATCVLVPAFDRSTAIATLRDHRVTVFAGVAAMVELLALDDAFVEATVPDLRAVILGGSPVGPSTLDVLLRRFPSVGVANVWGMTEATSIVTVGHRDDLFERPWTAGKVVDGTDLRVLVDGEFVVDPDVVGELVVRGPNVTAGYWKNPAATAETFVNGWLHTGDIGRIDPEGFVEVLDRLKDMIIRGGENVYSVEVEAVLVAHPGVAEVAVVGVPDSVFGERVCAVVARAAGSNVSAEQLREHASRDLADYKVPDEVRFVEALPRNASGKVLKRRIGEAIPAGT</sequence>
<gene>
    <name evidence="5" type="ORF">CHR55_31055</name>
</gene>
<dbReference type="InterPro" id="IPR020845">
    <property type="entry name" value="AMP-binding_CS"/>
</dbReference>
<evidence type="ECO:0000256" key="2">
    <source>
        <dbReference type="ARBA" id="ARBA00022598"/>
    </source>
</evidence>
<dbReference type="Pfam" id="PF00501">
    <property type="entry name" value="AMP-binding"/>
    <property type="match status" value="1"/>
</dbReference>
<evidence type="ECO:0000313" key="5">
    <source>
        <dbReference type="EMBL" id="PCK23046.1"/>
    </source>
</evidence>
<feature type="domain" description="AMP-dependent synthetase/ligase" evidence="3">
    <location>
        <begin position="15"/>
        <end position="363"/>
    </location>
</feature>
<proteinExistence type="inferred from homology"/>
<comment type="similarity">
    <text evidence="1">Belongs to the ATP-dependent AMP-binding enzyme family.</text>
</comment>
<dbReference type="InterPro" id="IPR045851">
    <property type="entry name" value="AMP-bd_C_sf"/>
</dbReference>
<dbReference type="PANTHER" id="PTHR43767:SF1">
    <property type="entry name" value="NONRIBOSOMAL PEPTIDE SYNTHASE PES1 (EUROFUNG)-RELATED"/>
    <property type="match status" value="1"/>
</dbReference>
<dbReference type="Pfam" id="PF13193">
    <property type="entry name" value="AMP-binding_C"/>
    <property type="match status" value="1"/>
</dbReference>
<dbReference type="GO" id="GO:0016878">
    <property type="term" value="F:acid-thiol ligase activity"/>
    <property type="evidence" value="ECO:0007669"/>
    <property type="project" value="UniProtKB-ARBA"/>
</dbReference>
<dbReference type="PANTHER" id="PTHR43767">
    <property type="entry name" value="LONG-CHAIN-FATTY-ACID--COA LIGASE"/>
    <property type="match status" value="1"/>
</dbReference>
<dbReference type="Gene3D" id="3.40.50.12780">
    <property type="entry name" value="N-terminal domain of ligase-like"/>
    <property type="match status" value="1"/>
</dbReference>
<comment type="caution">
    <text evidence="5">The sequence shown here is derived from an EMBL/GenBank/DDBJ whole genome shotgun (WGS) entry which is preliminary data.</text>
</comment>
<keyword evidence="2" id="KW-0436">Ligase</keyword>
<evidence type="ECO:0000259" key="4">
    <source>
        <dbReference type="Pfam" id="PF13193"/>
    </source>
</evidence>
<name>A0A2A5J106_RHOSG</name>
<dbReference type="InterPro" id="IPR050237">
    <property type="entry name" value="ATP-dep_AMP-bd_enzyme"/>
</dbReference>
<dbReference type="PROSITE" id="PS00455">
    <property type="entry name" value="AMP_BINDING"/>
    <property type="match status" value="1"/>
</dbReference>
<dbReference type="InterPro" id="IPR042099">
    <property type="entry name" value="ANL_N_sf"/>
</dbReference>
<dbReference type="InterPro" id="IPR025110">
    <property type="entry name" value="AMP-bd_C"/>
</dbReference>
<evidence type="ECO:0000256" key="1">
    <source>
        <dbReference type="ARBA" id="ARBA00006432"/>
    </source>
</evidence>
<dbReference type="EMBL" id="NOVD01000058">
    <property type="protein sequence ID" value="PCK23046.1"/>
    <property type="molecule type" value="Genomic_DNA"/>
</dbReference>
<reference evidence="5 6" key="1">
    <citation type="submission" date="2017-07" db="EMBL/GenBank/DDBJ databases">
        <title>Draft sequence of Rhodococcus enclensis 23b-28.</title>
        <authorList>
            <person name="Besaury L."/>
            <person name="Sancelme M."/>
            <person name="Amato P."/>
            <person name="Lallement A."/>
            <person name="Delort A.-M."/>
        </authorList>
    </citation>
    <scope>NUCLEOTIDE SEQUENCE [LARGE SCALE GENOMIC DNA]</scope>
    <source>
        <strain evidence="5 6">23b-28</strain>
    </source>
</reference>
<dbReference type="Gene3D" id="3.30.300.30">
    <property type="match status" value="1"/>
</dbReference>
<dbReference type="Proteomes" id="UP000230886">
    <property type="component" value="Unassembled WGS sequence"/>
</dbReference>
<evidence type="ECO:0000313" key="6">
    <source>
        <dbReference type="Proteomes" id="UP000230886"/>
    </source>
</evidence>
<organism evidence="5 6">
    <name type="scientific">Rhodococcus qingshengii</name>
    <dbReference type="NCBI Taxonomy" id="334542"/>
    <lineage>
        <taxon>Bacteria</taxon>
        <taxon>Bacillati</taxon>
        <taxon>Actinomycetota</taxon>
        <taxon>Actinomycetes</taxon>
        <taxon>Mycobacteriales</taxon>
        <taxon>Nocardiaceae</taxon>
        <taxon>Rhodococcus</taxon>
        <taxon>Rhodococcus erythropolis group</taxon>
    </lineage>
</organism>
<feature type="domain" description="AMP-binding enzyme C-terminal" evidence="4">
    <location>
        <begin position="413"/>
        <end position="488"/>
    </location>
</feature>
<dbReference type="InterPro" id="IPR000873">
    <property type="entry name" value="AMP-dep_synth/lig_dom"/>
</dbReference>